<name>I3IR57_9BACT</name>
<dbReference type="Proteomes" id="UP000002985">
    <property type="component" value="Unassembled WGS sequence"/>
</dbReference>
<organism evidence="1 2">
    <name type="scientific">Candidatus Jettenia caeni</name>
    <dbReference type="NCBI Taxonomy" id="247490"/>
    <lineage>
        <taxon>Bacteria</taxon>
        <taxon>Pseudomonadati</taxon>
        <taxon>Planctomycetota</taxon>
        <taxon>Candidatus Brocadiia</taxon>
        <taxon>Candidatus Brocadiales</taxon>
        <taxon>Candidatus Brocadiaceae</taxon>
        <taxon>Candidatus Jettenia</taxon>
    </lineage>
</organism>
<evidence type="ECO:0000313" key="1">
    <source>
        <dbReference type="EMBL" id="GAB64202.1"/>
    </source>
</evidence>
<accession>I3IR57</accession>
<keyword evidence="2" id="KW-1185">Reference proteome</keyword>
<dbReference type="STRING" id="247490.KSU1_D0893"/>
<comment type="caution">
    <text evidence="1">The sequence shown here is derived from an EMBL/GenBank/DDBJ whole genome shotgun (WGS) entry which is preliminary data.</text>
</comment>
<evidence type="ECO:0000313" key="2">
    <source>
        <dbReference type="Proteomes" id="UP000002985"/>
    </source>
</evidence>
<sequence>MAQSNHDSLYLVSLYSVRFHLFDTIRIVFHKKGGISLEKEQCVSMLPSNPPTPL</sequence>
<gene>
    <name evidence="1" type="ORF">KSU1_D0893</name>
</gene>
<proteinExistence type="predicted"/>
<dbReference type="AlphaFoldDB" id="I3IR57"/>
<reference evidence="1 2" key="1">
    <citation type="journal article" date="2012" name="FEBS Lett.">
        <title>Anammox organism KSU-1 expresses a NirK-type copper-containing nitrite reductase instead of a NirS-type with cytochrome cd1.</title>
        <authorList>
            <person name="Hira D."/>
            <person name="Toh H."/>
            <person name="Migita C.T."/>
            <person name="Okubo H."/>
            <person name="Nishiyama T."/>
            <person name="Hattori M."/>
            <person name="Furukawa K."/>
            <person name="Fujii T."/>
        </authorList>
    </citation>
    <scope>NUCLEOTIDE SEQUENCE [LARGE SCALE GENOMIC DNA]</scope>
</reference>
<dbReference type="EMBL" id="BAFH01000004">
    <property type="protein sequence ID" value="GAB64202.1"/>
    <property type="molecule type" value="Genomic_DNA"/>
</dbReference>
<protein>
    <submittedName>
        <fullName evidence="1">Uncharacterized protein</fullName>
    </submittedName>
</protein>